<keyword evidence="3" id="KW-1185">Reference proteome</keyword>
<keyword evidence="1" id="KW-0472">Membrane</keyword>
<dbReference type="KEGG" id="iho:Igni_1368"/>
<gene>
    <name evidence="2" type="ordered locus">Igni_1368</name>
</gene>
<evidence type="ECO:0000313" key="2">
    <source>
        <dbReference type="EMBL" id="ABU82544.1"/>
    </source>
</evidence>
<feature type="transmembrane region" description="Helical" evidence="1">
    <location>
        <begin position="151"/>
        <end position="174"/>
    </location>
</feature>
<sequence length="274" mass="31030">MTVGGWGSPSDLFNFAVYYLLIPSVFVFSAGFTYRIVKMILNARIGPAQKGHNSFPELVKGLIMTFIRPILFSAKTRPDDFVTGLVFLHIIGVIPLLFLMGEHIAFWVYYVPGYINLWPFNVPLSMTTAVLTVTSPITPSSNMAFAFVNTIWGPLTVVLNGDLMALLVLIAIGYKCALRLTEIVLKHNHTPARIGDFVAYALLFLIVFFGYAAARHWPSSDVVTYRNVLGLHVLFAELLLMYIPFSKYWHFVFGYWYGKLHEWYDLDVKRGEAI</sequence>
<dbReference type="AlphaFoldDB" id="A8AC92"/>
<feature type="transmembrane region" description="Helical" evidence="1">
    <location>
        <begin position="16"/>
        <end position="37"/>
    </location>
</feature>
<name>A8AC92_IGNH4</name>
<dbReference type="eggNOG" id="arCOG06072">
    <property type="taxonomic scope" value="Archaea"/>
</dbReference>
<keyword evidence="1" id="KW-0812">Transmembrane</keyword>
<evidence type="ECO:0000313" key="3">
    <source>
        <dbReference type="Proteomes" id="UP000000262"/>
    </source>
</evidence>
<dbReference type="OrthoDB" id="30968at2157"/>
<feature type="transmembrane region" description="Helical" evidence="1">
    <location>
        <begin position="194"/>
        <end position="213"/>
    </location>
</feature>
<proteinExistence type="predicted"/>
<dbReference type="HOGENOM" id="CLU_1080177_0_0_2"/>
<dbReference type="Gene3D" id="1.20.950.20">
    <property type="entry name" value="Transmembrane di-heme cytochromes, Chain C"/>
    <property type="match status" value="1"/>
</dbReference>
<keyword evidence="1" id="KW-1133">Transmembrane helix</keyword>
<dbReference type="RefSeq" id="WP_012123508.1">
    <property type="nucleotide sequence ID" value="NC_009776.1"/>
</dbReference>
<dbReference type="STRING" id="453591.Igni_1368"/>
<feature type="transmembrane region" description="Helical" evidence="1">
    <location>
        <begin position="225"/>
        <end position="245"/>
    </location>
</feature>
<dbReference type="InterPro" id="IPR036197">
    <property type="entry name" value="NarG-like_sf"/>
</dbReference>
<protein>
    <recommendedName>
        <fullName evidence="4">NarG-like domain-containing protein</fullName>
    </recommendedName>
</protein>
<reference evidence="2 3" key="1">
    <citation type="journal article" date="2008" name="Genome Biol.">
        <title>A genomic analysis of the archaeal system Ignicoccus hospitalis-Nanoarchaeum equitans.</title>
        <authorList>
            <person name="Podar M."/>
            <person name="Anderson I."/>
            <person name="Makarova K.S."/>
            <person name="Elkins J.G."/>
            <person name="Ivanova N."/>
            <person name="Wall M.A."/>
            <person name="Lykidis A."/>
            <person name="Mavromatis K."/>
            <person name="Sun H."/>
            <person name="Hudson M.E."/>
            <person name="Chen W."/>
            <person name="Deciu C."/>
            <person name="Hutchison D."/>
            <person name="Eads J.R."/>
            <person name="Anderson A."/>
            <person name="Fernandes F."/>
            <person name="Szeto E."/>
            <person name="Lapidus A."/>
            <person name="Kyrpides N.C."/>
            <person name="Saier M.H.Jr."/>
            <person name="Richardson P.M."/>
            <person name="Rachel R."/>
            <person name="Huber H."/>
            <person name="Eisen J.A."/>
            <person name="Koonin E.V."/>
            <person name="Keller M."/>
            <person name="Stetter K.O."/>
        </authorList>
    </citation>
    <scope>NUCLEOTIDE SEQUENCE [LARGE SCALE GENOMIC DNA]</scope>
    <source>
        <strain evidence="3">KIN4/I / DSM 18386 / JCM 14125</strain>
    </source>
</reference>
<evidence type="ECO:0000256" key="1">
    <source>
        <dbReference type="SAM" id="Phobius"/>
    </source>
</evidence>
<dbReference type="EMBL" id="CP000816">
    <property type="protein sequence ID" value="ABU82544.1"/>
    <property type="molecule type" value="Genomic_DNA"/>
</dbReference>
<dbReference type="GeneID" id="5562305"/>
<dbReference type="SUPFAM" id="SSF103501">
    <property type="entry name" value="Respiratory nitrate reductase 1 gamma chain"/>
    <property type="match status" value="1"/>
</dbReference>
<dbReference type="Proteomes" id="UP000000262">
    <property type="component" value="Chromosome"/>
</dbReference>
<organism evidence="2 3">
    <name type="scientific">Ignicoccus hospitalis (strain KIN4/I / DSM 18386 / JCM 14125)</name>
    <dbReference type="NCBI Taxonomy" id="453591"/>
    <lineage>
        <taxon>Archaea</taxon>
        <taxon>Thermoproteota</taxon>
        <taxon>Thermoprotei</taxon>
        <taxon>Desulfurococcales</taxon>
        <taxon>Desulfurococcaceae</taxon>
        <taxon>Ignicoccus</taxon>
    </lineage>
</organism>
<accession>A8AC92</accession>
<feature type="transmembrane region" description="Helical" evidence="1">
    <location>
        <begin position="81"/>
        <end position="100"/>
    </location>
</feature>
<evidence type="ECO:0008006" key="4">
    <source>
        <dbReference type="Google" id="ProtNLM"/>
    </source>
</evidence>